<dbReference type="GeneID" id="90590495"/>
<evidence type="ECO:0000313" key="7">
    <source>
        <dbReference type="EMBL" id="WEL20048.1"/>
    </source>
</evidence>
<evidence type="ECO:0000256" key="2">
    <source>
        <dbReference type="ARBA" id="ARBA00009773"/>
    </source>
</evidence>
<evidence type="ECO:0000256" key="1">
    <source>
        <dbReference type="ARBA" id="ARBA00004141"/>
    </source>
</evidence>
<dbReference type="PANTHER" id="PTHR21716">
    <property type="entry name" value="TRANSMEMBRANE PROTEIN"/>
    <property type="match status" value="1"/>
</dbReference>
<reference evidence="7 8" key="1">
    <citation type="submission" date="2022-09" db="EMBL/GenBank/DDBJ databases">
        <title>Xylan utilization by haloarchaea-nanohaloarchaea associations.</title>
        <authorList>
            <person name="Yakimov M."/>
        </authorList>
    </citation>
    <scope>NUCLEOTIDE SEQUENCE [LARGE SCALE GENOMIC DNA]</scope>
    <source>
        <strain evidence="7 8">SVXNc</strain>
    </source>
</reference>
<feature type="transmembrane region" description="Helical" evidence="6">
    <location>
        <begin position="60"/>
        <end position="80"/>
    </location>
</feature>
<keyword evidence="4 6" id="KW-1133">Transmembrane helix</keyword>
<keyword evidence="3 6" id="KW-0812">Transmembrane</keyword>
<feature type="transmembrane region" description="Helical" evidence="6">
    <location>
        <begin position="193"/>
        <end position="215"/>
    </location>
</feature>
<evidence type="ECO:0000313" key="8">
    <source>
        <dbReference type="Proteomes" id="UP001218034"/>
    </source>
</evidence>
<proteinExistence type="inferred from homology"/>
<gene>
    <name evidence="7" type="primary">perM2</name>
    <name evidence="7" type="ORF">SVXNc_1057</name>
</gene>
<dbReference type="EMBL" id="CP104395">
    <property type="protein sequence ID" value="WEL20048.1"/>
    <property type="molecule type" value="Genomic_DNA"/>
</dbReference>
<sequence>MDVQKAFLLILTGLLTVVAWLMVRPFLGYILASVLLAFMLHPVHKKTRKYLGDSISSITVVLLAVLAAIIPLTLASAAVVNDASDLSEDLNSTDVVNTTVLEEQFHRYTGQDIDIERLTEETTNRFTSLVFGNFSRILNVVGNMFIGFTLMTFLSYYLLKDGDSFIRWVKDLTPVSENIQSDLYDQINRSTWAVLKGHVLVAVIQGAVAGIGLAATGVPNAVFWTFVMIMLGFIPIIGTAGVWVPAVGYLVLVGRVNAAILLFLYGTIMVGLVDNIVRPLAVDRSANIHPAVIIIGVLGGLHIFGAIGLFIGPVVLGALKSILMVFTRYYTRS</sequence>
<feature type="transmembrane region" description="Helical" evidence="6">
    <location>
        <begin position="137"/>
        <end position="159"/>
    </location>
</feature>
<dbReference type="InterPro" id="IPR002549">
    <property type="entry name" value="AI-2E-like"/>
</dbReference>
<keyword evidence="8" id="KW-1185">Reference proteome</keyword>
<comment type="similarity">
    <text evidence="2">Belongs to the autoinducer-2 exporter (AI-2E) (TC 2.A.86) family.</text>
</comment>
<evidence type="ECO:0000256" key="3">
    <source>
        <dbReference type="ARBA" id="ARBA00022692"/>
    </source>
</evidence>
<organism evidence="7 8">
    <name type="scientific">Candidatus Nanohalococcus occultus</name>
    <dbReference type="NCBI Taxonomy" id="2978047"/>
    <lineage>
        <taxon>Archaea</taxon>
        <taxon>Candidatus Nanohalarchaeota</taxon>
        <taxon>Candidatus Nanohalarchaeota incertae sedis</taxon>
        <taxon>Candidatus Nanohalococcus</taxon>
    </lineage>
</organism>
<feature type="transmembrane region" description="Helical" evidence="6">
    <location>
        <begin position="6"/>
        <end position="39"/>
    </location>
</feature>
<evidence type="ECO:0000256" key="5">
    <source>
        <dbReference type="ARBA" id="ARBA00023136"/>
    </source>
</evidence>
<feature type="transmembrane region" description="Helical" evidence="6">
    <location>
        <begin position="221"/>
        <end position="244"/>
    </location>
</feature>
<protein>
    <submittedName>
        <fullName evidence="7">PurR-regulated permease PerM</fullName>
    </submittedName>
</protein>
<dbReference type="PANTHER" id="PTHR21716:SF4">
    <property type="entry name" value="TRANSMEMBRANE PROTEIN 245"/>
    <property type="match status" value="1"/>
</dbReference>
<keyword evidence="5 6" id="KW-0472">Membrane</keyword>
<dbReference type="RefSeq" id="WP_347721875.1">
    <property type="nucleotide sequence ID" value="NZ_CP104395.1"/>
</dbReference>
<feature type="transmembrane region" description="Helical" evidence="6">
    <location>
        <begin position="256"/>
        <end position="273"/>
    </location>
</feature>
<name>A0ABY8CJJ6_9ARCH</name>
<comment type="subcellular location">
    <subcellularLocation>
        <location evidence="1">Membrane</location>
        <topology evidence="1">Multi-pass membrane protein</topology>
    </subcellularLocation>
</comment>
<dbReference type="Proteomes" id="UP001218034">
    <property type="component" value="Chromosome"/>
</dbReference>
<evidence type="ECO:0000256" key="4">
    <source>
        <dbReference type="ARBA" id="ARBA00022989"/>
    </source>
</evidence>
<feature type="transmembrane region" description="Helical" evidence="6">
    <location>
        <begin position="293"/>
        <end position="319"/>
    </location>
</feature>
<dbReference type="Pfam" id="PF01594">
    <property type="entry name" value="AI-2E_transport"/>
    <property type="match status" value="1"/>
</dbReference>
<evidence type="ECO:0000256" key="6">
    <source>
        <dbReference type="SAM" id="Phobius"/>
    </source>
</evidence>
<accession>A0ABY8CJJ6</accession>